<comment type="catalytic activity">
    <reaction evidence="3">
        <text>[protein]-L-glutamate 5-O-methyl ester + H2O = L-glutamyl-[protein] + methanol + H(+)</text>
        <dbReference type="Rhea" id="RHEA:23236"/>
        <dbReference type="Rhea" id="RHEA-COMP:10208"/>
        <dbReference type="Rhea" id="RHEA-COMP:10311"/>
        <dbReference type="ChEBI" id="CHEBI:15377"/>
        <dbReference type="ChEBI" id="CHEBI:15378"/>
        <dbReference type="ChEBI" id="CHEBI:17790"/>
        <dbReference type="ChEBI" id="CHEBI:29973"/>
        <dbReference type="ChEBI" id="CHEBI:82795"/>
        <dbReference type="EC" id="3.1.1.61"/>
    </reaction>
</comment>
<dbReference type="STRING" id="211114.SAMN04489726_0159"/>
<reference evidence="6 7" key="1">
    <citation type="submission" date="2016-10" db="EMBL/GenBank/DDBJ databases">
        <authorList>
            <person name="de Groot N.N."/>
        </authorList>
    </citation>
    <scope>NUCLEOTIDE SEQUENCE [LARGE SCALE GENOMIC DNA]</scope>
    <source>
        <strain evidence="6 7">DSM 44149</strain>
    </source>
</reference>
<dbReference type="InterPro" id="IPR035909">
    <property type="entry name" value="CheB_C"/>
</dbReference>
<dbReference type="Proteomes" id="UP000183376">
    <property type="component" value="Chromosome I"/>
</dbReference>
<dbReference type="RefSeq" id="WP_030433147.1">
    <property type="nucleotide sequence ID" value="NZ_JOEF01000036.1"/>
</dbReference>
<dbReference type="GO" id="GO:0000156">
    <property type="term" value="F:phosphorelay response regulator activity"/>
    <property type="evidence" value="ECO:0007669"/>
    <property type="project" value="InterPro"/>
</dbReference>
<evidence type="ECO:0000313" key="6">
    <source>
        <dbReference type="EMBL" id="SDM17275.1"/>
    </source>
</evidence>
<keyword evidence="1 4" id="KW-0378">Hydrolase</keyword>
<dbReference type="Pfam" id="PF01339">
    <property type="entry name" value="CheB_methylest"/>
    <property type="match status" value="1"/>
</dbReference>
<organism evidence="6 7">
    <name type="scientific">Allokutzneria albata</name>
    <name type="common">Kibdelosporangium albatum</name>
    <dbReference type="NCBI Taxonomy" id="211114"/>
    <lineage>
        <taxon>Bacteria</taxon>
        <taxon>Bacillati</taxon>
        <taxon>Actinomycetota</taxon>
        <taxon>Actinomycetes</taxon>
        <taxon>Pseudonocardiales</taxon>
        <taxon>Pseudonocardiaceae</taxon>
        <taxon>Allokutzneria</taxon>
    </lineage>
</organism>
<evidence type="ECO:0000313" key="7">
    <source>
        <dbReference type="Proteomes" id="UP000183376"/>
    </source>
</evidence>
<dbReference type="PROSITE" id="PS50122">
    <property type="entry name" value="CHEB"/>
    <property type="match status" value="1"/>
</dbReference>
<feature type="domain" description="CheB-type methylesterase" evidence="5">
    <location>
        <begin position="1"/>
        <end position="189"/>
    </location>
</feature>
<dbReference type="GO" id="GO:0008984">
    <property type="term" value="F:protein-glutamate methylesterase activity"/>
    <property type="evidence" value="ECO:0007669"/>
    <property type="project" value="UniProtKB-EC"/>
</dbReference>
<dbReference type="Gene3D" id="3.40.50.180">
    <property type="entry name" value="Methylesterase CheB, C-terminal domain"/>
    <property type="match status" value="1"/>
</dbReference>
<keyword evidence="4" id="KW-0145">Chemotaxis</keyword>
<dbReference type="GO" id="GO:0006935">
    <property type="term" value="P:chemotaxis"/>
    <property type="evidence" value="ECO:0007669"/>
    <property type="project" value="UniProtKB-UniRule"/>
</dbReference>
<dbReference type="PANTHER" id="PTHR42872">
    <property type="entry name" value="PROTEIN-GLUTAMATE METHYLESTERASE/PROTEIN-GLUTAMINE GLUTAMINASE"/>
    <property type="match status" value="1"/>
</dbReference>
<feature type="active site" evidence="4">
    <location>
        <position position="131"/>
    </location>
</feature>
<evidence type="ECO:0000256" key="3">
    <source>
        <dbReference type="ARBA" id="ARBA00048267"/>
    </source>
</evidence>
<dbReference type="EC" id="3.1.1.61" evidence="2"/>
<evidence type="ECO:0000256" key="4">
    <source>
        <dbReference type="PROSITE-ProRule" id="PRU00050"/>
    </source>
</evidence>
<dbReference type="InterPro" id="IPR011247">
    <property type="entry name" value="Chemotax_prot-Glu_Me-esterase"/>
</dbReference>
<dbReference type="CDD" id="cd16433">
    <property type="entry name" value="CheB"/>
    <property type="match status" value="1"/>
</dbReference>
<dbReference type="EMBL" id="LT629701">
    <property type="protein sequence ID" value="SDM17275.1"/>
    <property type="molecule type" value="Genomic_DNA"/>
</dbReference>
<dbReference type="eggNOG" id="COG2201">
    <property type="taxonomic scope" value="Bacteria"/>
</dbReference>
<dbReference type="PIRSF" id="PIRSF036461">
    <property type="entry name" value="Chmtx_methlestr"/>
    <property type="match status" value="1"/>
</dbReference>
<keyword evidence="7" id="KW-1185">Reference proteome</keyword>
<protein>
    <recommendedName>
        <fullName evidence="2">protein-glutamate methylesterase</fullName>
        <ecNumber evidence="2">3.1.1.61</ecNumber>
    </recommendedName>
</protein>
<feature type="active site" evidence="4">
    <location>
        <position position="12"/>
    </location>
</feature>
<gene>
    <name evidence="6" type="ORF">SAMN04489726_0159</name>
</gene>
<accession>A0A1G9R4C5</accession>
<dbReference type="SUPFAM" id="SSF52738">
    <property type="entry name" value="Methylesterase CheB, C-terminal domain"/>
    <property type="match status" value="1"/>
</dbReference>
<name>A0A1G9R4C5_ALLAB</name>
<dbReference type="OrthoDB" id="9791760at2"/>
<dbReference type="PANTHER" id="PTHR42872:SF6">
    <property type="entry name" value="PROTEIN-GLUTAMATE METHYLESTERASE_PROTEIN-GLUTAMINE GLUTAMINASE"/>
    <property type="match status" value="1"/>
</dbReference>
<evidence type="ECO:0000256" key="1">
    <source>
        <dbReference type="ARBA" id="ARBA00022801"/>
    </source>
</evidence>
<dbReference type="AlphaFoldDB" id="A0A1G9R4C5"/>
<evidence type="ECO:0000259" key="5">
    <source>
        <dbReference type="PROSITE" id="PS50122"/>
    </source>
</evidence>
<dbReference type="InterPro" id="IPR000673">
    <property type="entry name" value="Sig_transdc_resp-reg_Me-estase"/>
</dbReference>
<evidence type="ECO:0000256" key="2">
    <source>
        <dbReference type="ARBA" id="ARBA00039140"/>
    </source>
</evidence>
<feature type="active site" evidence="4">
    <location>
        <position position="39"/>
    </location>
</feature>
<dbReference type="GO" id="GO:0005737">
    <property type="term" value="C:cytoplasm"/>
    <property type="evidence" value="ECO:0007669"/>
    <property type="project" value="InterPro"/>
</dbReference>
<proteinExistence type="predicted"/>
<sequence>MSSRDIIVVGASAGGVEALSGLVGGLAGNIPAAVFVVLHIPRRAPSALPGILDRAGPLPARHAEDGELVLPGRIYVAPSDHHLVLRGDRVALTTDPTQNGHRPAIDPLFRSAARYFGPRVVGVVLSGARDDGAAGLESIARQGGITVVQDPEEAQHPSMPRAALDAVEVDHVLGTAEMGPLLTRIAGSAAGPATPAPPEAEDEMTDPVNGLTPVGLSCPACDGPMFELRSPSTPRFRCRVGHRWSPESLLDGQTDALESALWVAYRSLQDKVALSRRMARSAAERGRPASSSRYERVAEETDRAGTLLRGLIDRMNRMTDYRGVEPLPEDRR</sequence>